<dbReference type="HOGENOM" id="CLU_1346089_0_0_1"/>
<dbReference type="OMA" id="PMARREI"/>
<dbReference type="eggNOG" id="ENOG502RBQW">
    <property type="taxonomic scope" value="Eukaryota"/>
</dbReference>
<keyword evidence="1" id="KW-0233">DNA recombination</keyword>
<reference evidence="2 3" key="1">
    <citation type="journal article" date="2010" name="Nat. Biotechnol.">
        <title>Genome sequence of the model mushroom Schizophyllum commune.</title>
        <authorList>
            <person name="Ohm R.A."/>
            <person name="de Jong J.F."/>
            <person name="Lugones L.G."/>
            <person name="Aerts A."/>
            <person name="Kothe E."/>
            <person name="Stajich J.E."/>
            <person name="de Vries R.P."/>
            <person name="Record E."/>
            <person name="Levasseur A."/>
            <person name="Baker S.E."/>
            <person name="Bartholomew K.A."/>
            <person name="Coutinho P.M."/>
            <person name="Erdmann S."/>
            <person name="Fowler T.J."/>
            <person name="Gathman A.C."/>
            <person name="Lombard V."/>
            <person name="Henrissat B."/>
            <person name="Knabe N."/>
            <person name="Kuees U."/>
            <person name="Lilly W.W."/>
            <person name="Lindquist E."/>
            <person name="Lucas S."/>
            <person name="Magnuson J.K."/>
            <person name="Piumi F."/>
            <person name="Raudaskoski M."/>
            <person name="Salamov A."/>
            <person name="Schmutz J."/>
            <person name="Schwarze F.W.M.R."/>
            <person name="vanKuyk P.A."/>
            <person name="Horton J.S."/>
            <person name="Grigoriev I.V."/>
            <person name="Woesten H.A.B."/>
        </authorList>
    </citation>
    <scope>NUCLEOTIDE SEQUENCE [LARGE SCALE GENOMIC DNA]</scope>
    <source>
        <strain evidence="3">H4-8 / FGSC 9210</strain>
    </source>
</reference>
<dbReference type="InterPro" id="IPR013762">
    <property type="entry name" value="Integrase-like_cat_sf"/>
</dbReference>
<dbReference type="KEGG" id="scm:SCHCO_02495082"/>
<dbReference type="SUPFAM" id="SSF56349">
    <property type="entry name" value="DNA breaking-rejoining enzymes"/>
    <property type="match status" value="1"/>
</dbReference>
<dbReference type="GeneID" id="9595204"/>
<dbReference type="Proteomes" id="UP000007431">
    <property type="component" value="Unassembled WGS sequence"/>
</dbReference>
<accession>D8Q3B3</accession>
<dbReference type="RefSeq" id="XP_003032560.1">
    <property type="nucleotide sequence ID" value="XM_003032514.1"/>
</dbReference>
<name>D8Q3B3_SCHCM</name>
<dbReference type="OrthoDB" id="3163890at2759"/>
<dbReference type="GO" id="GO:0003677">
    <property type="term" value="F:DNA binding"/>
    <property type="evidence" value="ECO:0007669"/>
    <property type="project" value="InterPro"/>
</dbReference>
<keyword evidence="3" id="KW-1185">Reference proteome</keyword>
<organism evidence="3">
    <name type="scientific">Schizophyllum commune (strain H4-8 / FGSC 9210)</name>
    <name type="common">Split gill fungus</name>
    <dbReference type="NCBI Taxonomy" id="578458"/>
    <lineage>
        <taxon>Eukaryota</taxon>
        <taxon>Fungi</taxon>
        <taxon>Dikarya</taxon>
        <taxon>Basidiomycota</taxon>
        <taxon>Agaricomycotina</taxon>
        <taxon>Agaricomycetes</taxon>
        <taxon>Agaricomycetidae</taxon>
        <taxon>Agaricales</taxon>
        <taxon>Schizophyllaceae</taxon>
        <taxon>Schizophyllum</taxon>
    </lineage>
</organism>
<evidence type="ECO:0000313" key="2">
    <source>
        <dbReference type="EMBL" id="EFI97657.1"/>
    </source>
</evidence>
<evidence type="ECO:0000313" key="3">
    <source>
        <dbReference type="Proteomes" id="UP000007431"/>
    </source>
</evidence>
<sequence>CDRLNIDGTVKPASENTHSWGQAQKMHASATYSWGHICGLGTLPWHENDAGEMIGNPSISPIVSRYMVSLRKRKTRAGEVATSARALTAVRSHFRIAQFSFVLTDLGQDNSWELYHLNMDEGKFPLNAAYTGPTRRGTNDEKENWAGGKQRRMLNCIYIIAFLCLLRSDEVLNLRVEDIERDKFDDDKWTLHLNFRKTAQYGSE</sequence>
<gene>
    <name evidence="2" type="ORF">SCHCODRAFT_54601</name>
</gene>
<evidence type="ECO:0000256" key="1">
    <source>
        <dbReference type="ARBA" id="ARBA00023172"/>
    </source>
</evidence>
<feature type="non-terminal residue" evidence="2">
    <location>
        <position position="1"/>
    </location>
</feature>
<dbReference type="InterPro" id="IPR011010">
    <property type="entry name" value="DNA_brk_join_enz"/>
</dbReference>
<proteinExistence type="predicted"/>
<dbReference type="Gene3D" id="1.10.443.10">
    <property type="entry name" value="Intergrase catalytic core"/>
    <property type="match status" value="1"/>
</dbReference>
<dbReference type="AlphaFoldDB" id="D8Q3B3"/>
<dbReference type="GO" id="GO:0006310">
    <property type="term" value="P:DNA recombination"/>
    <property type="evidence" value="ECO:0007669"/>
    <property type="project" value="UniProtKB-KW"/>
</dbReference>
<dbReference type="GO" id="GO:0015074">
    <property type="term" value="P:DNA integration"/>
    <property type="evidence" value="ECO:0007669"/>
    <property type="project" value="InterPro"/>
</dbReference>
<dbReference type="InParanoid" id="D8Q3B3"/>
<protein>
    <submittedName>
        <fullName evidence="2">Uncharacterized protein</fullName>
    </submittedName>
</protein>
<dbReference type="VEuPathDB" id="FungiDB:SCHCODRAFT_02495082"/>
<dbReference type="EMBL" id="GL377305">
    <property type="protein sequence ID" value="EFI97657.1"/>
    <property type="molecule type" value="Genomic_DNA"/>
</dbReference>